<evidence type="ECO:0000256" key="7">
    <source>
        <dbReference type="ARBA" id="ARBA00023065"/>
    </source>
</evidence>
<dbReference type="Pfam" id="PF00593">
    <property type="entry name" value="TonB_dep_Rec_b-barrel"/>
    <property type="match status" value="1"/>
</dbReference>
<evidence type="ECO:0000313" key="15">
    <source>
        <dbReference type="EMBL" id="WKD51522.1"/>
    </source>
</evidence>
<evidence type="ECO:0000256" key="6">
    <source>
        <dbReference type="ARBA" id="ARBA00023004"/>
    </source>
</evidence>
<comment type="similarity">
    <text evidence="11 12">Belongs to the TonB-dependent receptor family.</text>
</comment>
<keyword evidence="10 11" id="KW-0998">Cell outer membrane</keyword>
<reference evidence="15 16" key="1">
    <citation type="submission" date="2022-05" db="EMBL/GenBank/DDBJ databases">
        <title>Microbulbifer sp. nov., isolated from sponge.</title>
        <authorList>
            <person name="Gao L."/>
        </authorList>
    </citation>
    <scope>NUCLEOTIDE SEQUENCE [LARGE SCALE GENOMIC DNA]</scope>
    <source>
        <strain evidence="15 16">MI-G</strain>
    </source>
</reference>
<dbReference type="Pfam" id="PF07715">
    <property type="entry name" value="Plug"/>
    <property type="match status" value="1"/>
</dbReference>
<evidence type="ECO:0000256" key="1">
    <source>
        <dbReference type="ARBA" id="ARBA00004571"/>
    </source>
</evidence>
<gene>
    <name evidence="15" type="ORF">M8T91_08915</name>
</gene>
<keyword evidence="2 11" id="KW-0813">Transport</keyword>
<evidence type="ECO:0000256" key="12">
    <source>
        <dbReference type="RuleBase" id="RU003357"/>
    </source>
</evidence>
<dbReference type="PANTHER" id="PTHR32552:SF81">
    <property type="entry name" value="TONB-DEPENDENT OUTER MEMBRANE RECEPTOR"/>
    <property type="match status" value="1"/>
</dbReference>
<keyword evidence="16" id="KW-1185">Reference proteome</keyword>
<dbReference type="Gene3D" id="2.40.170.20">
    <property type="entry name" value="TonB-dependent receptor, beta-barrel domain"/>
    <property type="match status" value="1"/>
</dbReference>
<dbReference type="InterPro" id="IPR039426">
    <property type="entry name" value="TonB-dep_rcpt-like"/>
</dbReference>
<keyword evidence="3 11" id="KW-1134">Transmembrane beta strand</keyword>
<evidence type="ECO:0000256" key="11">
    <source>
        <dbReference type="PROSITE-ProRule" id="PRU01360"/>
    </source>
</evidence>
<feature type="domain" description="TonB-dependent receptor-like beta-barrel" evidence="13">
    <location>
        <begin position="282"/>
        <end position="730"/>
    </location>
</feature>
<dbReference type="SUPFAM" id="SSF56935">
    <property type="entry name" value="Porins"/>
    <property type="match status" value="1"/>
</dbReference>
<evidence type="ECO:0000256" key="10">
    <source>
        <dbReference type="ARBA" id="ARBA00023237"/>
    </source>
</evidence>
<name>A0ABY9EFS0_9GAMM</name>
<keyword evidence="6" id="KW-0408">Iron</keyword>
<dbReference type="InterPro" id="IPR036942">
    <property type="entry name" value="Beta-barrel_TonB_sf"/>
</dbReference>
<keyword evidence="4" id="KW-0410">Iron transport</keyword>
<dbReference type="Proteomes" id="UP001321520">
    <property type="component" value="Chromosome"/>
</dbReference>
<evidence type="ECO:0000259" key="13">
    <source>
        <dbReference type="Pfam" id="PF00593"/>
    </source>
</evidence>
<organism evidence="15 16">
    <name type="scientific">Microbulbifer spongiae</name>
    <dbReference type="NCBI Taxonomy" id="2944933"/>
    <lineage>
        <taxon>Bacteria</taxon>
        <taxon>Pseudomonadati</taxon>
        <taxon>Pseudomonadota</taxon>
        <taxon>Gammaproteobacteria</taxon>
        <taxon>Cellvibrionales</taxon>
        <taxon>Microbulbiferaceae</taxon>
        <taxon>Microbulbifer</taxon>
    </lineage>
</organism>
<proteinExistence type="inferred from homology"/>
<sequence length="766" mass="83394">MMNTRIGKVPLSLLASAIVTVTSTGEASAGTIEEIVVTAEKRSASIQDVPLAVSAIRGDDIGSGKIAGVNDVTLRTPNVNFTQFNLGEPRLYVRGIGNSSDSAASDPAVGVFIDDIYIGRTGGSGFDLIDLQRIEVLKGPQGTLYGKNTNGGAINMITRRPTYENSMDFSFTAGNQGLYQAQALLNGGLTDSVAGRISIARKQRDGFEENVLRPADVSVESALNNSPIIGNSSLSSGGRLGDRDNVVMRAQLLFDLSEETELLLGADYSKDQSNGSCNHLQNLSAGGPTAPLWQNAIDGLSPRYSRDKRTCATQYDVTQQREARGVSARFEHNLGWADLLSISAWRASDIATLDDLTGIPLTDITVPYSTPENVINGVEENASQFSQEFRLSGGNDRIDWITGVFYMQEDVDRAEEFYTRYNVALQSLGLAAEGDVLFLQDNTTTTTALYGQADWNINDNWMLTYGLRWSRDKKEIRQDAQDLLGTGFPTGVPLILPAFAQAVQGAQDWDQITQRASVNYRFGEDALLYLTYSEGFKSGAFPSQANTAANAVKTVDPELVKNVEAGLKSSWFDNRLLFNVAYYDSRYDDMQIFELTPTLLLVLNNAQATSRGFETTLDFAATDRLAFRAAYSSGRARFDEYVTPGGDDRSGNWLPWAPDKSGALDMDYNLPLASGGMLAVNVNYAWKGESFATSSNADITHLDAYGIWGASITWTSSDDSLSLRAWGKNLGDEDQTVSLVVDPTGITSEKYMDPRTYGITVSKTFF</sequence>
<dbReference type="PROSITE" id="PS52016">
    <property type="entry name" value="TONB_DEPENDENT_REC_3"/>
    <property type="match status" value="1"/>
</dbReference>
<accession>A0ABY9EFS0</accession>
<keyword evidence="8 12" id="KW-0798">TonB box</keyword>
<evidence type="ECO:0000313" key="16">
    <source>
        <dbReference type="Proteomes" id="UP001321520"/>
    </source>
</evidence>
<comment type="subcellular location">
    <subcellularLocation>
        <location evidence="1 11">Cell outer membrane</location>
        <topology evidence="1 11">Multi-pass membrane protein</topology>
    </subcellularLocation>
</comment>
<protein>
    <submittedName>
        <fullName evidence="15">TonB-dependent receptor</fullName>
    </submittedName>
</protein>
<dbReference type="EMBL" id="CP098023">
    <property type="protein sequence ID" value="WKD51522.1"/>
    <property type="molecule type" value="Genomic_DNA"/>
</dbReference>
<evidence type="ECO:0000256" key="2">
    <source>
        <dbReference type="ARBA" id="ARBA00022448"/>
    </source>
</evidence>
<evidence type="ECO:0000256" key="3">
    <source>
        <dbReference type="ARBA" id="ARBA00022452"/>
    </source>
</evidence>
<keyword evidence="7" id="KW-0406">Ion transport</keyword>
<evidence type="ECO:0000256" key="4">
    <source>
        <dbReference type="ARBA" id="ARBA00022496"/>
    </source>
</evidence>
<dbReference type="PANTHER" id="PTHR32552">
    <property type="entry name" value="FERRICHROME IRON RECEPTOR-RELATED"/>
    <property type="match status" value="1"/>
</dbReference>
<dbReference type="InterPro" id="IPR000531">
    <property type="entry name" value="Beta-barrel_TonB"/>
</dbReference>
<dbReference type="InterPro" id="IPR012910">
    <property type="entry name" value="Plug_dom"/>
</dbReference>
<evidence type="ECO:0000256" key="8">
    <source>
        <dbReference type="ARBA" id="ARBA00023077"/>
    </source>
</evidence>
<keyword evidence="5 11" id="KW-0812">Transmembrane</keyword>
<evidence type="ECO:0000259" key="14">
    <source>
        <dbReference type="Pfam" id="PF07715"/>
    </source>
</evidence>
<feature type="domain" description="TonB-dependent receptor plug" evidence="14">
    <location>
        <begin position="46"/>
        <end position="153"/>
    </location>
</feature>
<keyword evidence="15" id="KW-0675">Receptor</keyword>
<dbReference type="RefSeq" id="WP_301418872.1">
    <property type="nucleotide sequence ID" value="NZ_CP098023.1"/>
</dbReference>
<evidence type="ECO:0000256" key="5">
    <source>
        <dbReference type="ARBA" id="ARBA00022692"/>
    </source>
</evidence>
<keyword evidence="9 11" id="KW-0472">Membrane</keyword>
<evidence type="ECO:0000256" key="9">
    <source>
        <dbReference type="ARBA" id="ARBA00023136"/>
    </source>
</evidence>